<dbReference type="OrthoDB" id="104542at2"/>
<dbReference type="InterPro" id="IPR043504">
    <property type="entry name" value="Peptidase_S1_PA_chymotrypsin"/>
</dbReference>
<keyword evidence="2" id="KW-1185">Reference proteome</keyword>
<dbReference type="Proteomes" id="UP000198960">
    <property type="component" value="Unassembled WGS sequence"/>
</dbReference>
<gene>
    <name evidence="1" type="ORF">SAMN05660991_01191</name>
</gene>
<evidence type="ECO:0008006" key="3">
    <source>
        <dbReference type="Google" id="ProtNLM"/>
    </source>
</evidence>
<reference evidence="2" key="1">
    <citation type="submission" date="2016-10" db="EMBL/GenBank/DDBJ databases">
        <authorList>
            <person name="Varghese N."/>
            <person name="Submissions S."/>
        </authorList>
    </citation>
    <scope>NUCLEOTIDE SEQUENCE [LARGE SCALE GENOMIC DNA]</scope>
    <source>
        <strain evidence="2">DSM 45413</strain>
    </source>
</reference>
<proteinExistence type="predicted"/>
<dbReference type="RefSeq" id="WP_091941159.1">
    <property type="nucleotide sequence ID" value="NZ_FOEE01000003.1"/>
</dbReference>
<dbReference type="EMBL" id="FOEE01000003">
    <property type="protein sequence ID" value="SEO67232.1"/>
    <property type="molecule type" value="Genomic_DNA"/>
</dbReference>
<name>A0A1H8RLL9_9ACTN</name>
<evidence type="ECO:0000313" key="1">
    <source>
        <dbReference type="EMBL" id="SEO67232.1"/>
    </source>
</evidence>
<dbReference type="AlphaFoldDB" id="A0A1H8RLL9"/>
<dbReference type="SUPFAM" id="SSF50494">
    <property type="entry name" value="Trypsin-like serine proteases"/>
    <property type="match status" value="1"/>
</dbReference>
<organism evidence="1 2">
    <name type="scientific">Trujillonella endophytica</name>
    <dbReference type="NCBI Taxonomy" id="673521"/>
    <lineage>
        <taxon>Bacteria</taxon>
        <taxon>Bacillati</taxon>
        <taxon>Actinomycetota</taxon>
        <taxon>Actinomycetes</taxon>
        <taxon>Geodermatophilales</taxon>
        <taxon>Geodermatophilaceae</taxon>
        <taxon>Trujillonella</taxon>
    </lineage>
</organism>
<dbReference type="Gene3D" id="2.40.10.10">
    <property type="entry name" value="Trypsin-like serine proteases"/>
    <property type="match status" value="1"/>
</dbReference>
<protein>
    <recommendedName>
        <fullName evidence="3">Trypsin-like peptidase domain-containing protein</fullName>
    </recommendedName>
</protein>
<accession>A0A1H8RLL9</accession>
<dbReference type="STRING" id="673521.SAMN05660991_01191"/>
<evidence type="ECO:0000313" key="2">
    <source>
        <dbReference type="Proteomes" id="UP000198960"/>
    </source>
</evidence>
<dbReference type="InterPro" id="IPR009003">
    <property type="entry name" value="Peptidase_S1_PA"/>
</dbReference>
<sequence length="325" mass="32396">MQIDSARELKARLGARLAGWPAPVSASGLAPGRVWFPPALGLSPLAGGRARLAIRVATPADAATLLEGVADAVRAEVDVRVIGPVRAQTSSPSAPAVPPADLQRRVRPLRPGLSVAHPAVTAGTLGGVVRMGGRPAILSNNHVLAASDAASVGDPVLQPGPADGGTGADRVATLSAFVRFTAGRNLVDAAVAVLDPGVEADPAGYPGGPLAAVVADGDEVDPDEAVEKVGRTTGHTRGRITAVEVDGVAVQYDDVVHTFDGQIEIEGVGGAFSAGGDSGSVIWRSGDRAPLALLFAGSDVGGAQGGGVTFASPLATVLAALGAEW</sequence>